<evidence type="ECO:0000256" key="2">
    <source>
        <dbReference type="ARBA" id="ARBA00022737"/>
    </source>
</evidence>
<dbReference type="SUPFAM" id="SSF56487">
    <property type="entry name" value="SRCR-like"/>
    <property type="match status" value="3"/>
</dbReference>
<dbReference type="AlphaFoldDB" id="A0AA35SLX6"/>
<dbReference type="SMART" id="SM00202">
    <property type="entry name" value="SR"/>
    <property type="match status" value="3"/>
</dbReference>
<dbReference type="PROSITE" id="PS50011">
    <property type="entry name" value="PROTEIN_KINASE_DOM"/>
    <property type="match status" value="1"/>
</dbReference>
<dbReference type="PROSITE" id="PS00420">
    <property type="entry name" value="SRCR_1"/>
    <property type="match status" value="2"/>
</dbReference>
<dbReference type="GO" id="GO:0005524">
    <property type="term" value="F:ATP binding"/>
    <property type="evidence" value="ECO:0007669"/>
    <property type="project" value="InterPro"/>
</dbReference>
<dbReference type="InterPro" id="IPR020067">
    <property type="entry name" value="Frizzled_dom"/>
</dbReference>
<comment type="caution">
    <text evidence="5">Lacks conserved residue(s) required for the propagation of feature annotation.</text>
</comment>
<feature type="domain" description="Protein kinase" evidence="8">
    <location>
        <begin position="503"/>
        <end position="825"/>
    </location>
</feature>
<dbReference type="InterPro" id="IPR001190">
    <property type="entry name" value="SRCR"/>
</dbReference>
<dbReference type="InterPro" id="IPR036772">
    <property type="entry name" value="SRCR-like_dom_sf"/>
</dbReference>
<gene>
    <name evidence="11" type="ORF">GBAR_LOCUS17862</name>
</gene>
<dbReference type="Proteomes" id="UP001174909">
    <property type="component" value="Unassembled WGS sequence"/>
</dbReference>
<proteinExistence type="predicted"/>
<dbReference type="SUPFAM" id="SSF56112">
    <property type="entry name" value="Protein kinase-like (PK-like)"/>
    <property type="match status" value="1"/>
</dbReference>
<feature type="disulfide bond" evidence="5">
    <location>
        <begin position="234"/>
        <end position="244"/>
    </location>
</feature>
<feature type="region of interest" description="Disordered" evidence="6">
    <location>
        <begin position="838"/>
        <end position="872"/>
    </location>
</feature>
<feature type="disulfide bond" evidence="5">
    <location>
        <begin position="347"/>
        <end position="357"/>
    </location>
</feature>
<dbReference type="Gene3D" id="3.30.200.20">
    <property type="entry name" value="Phosphorylase Kinase, domain 1"/>
    <property type="match status" value="1"/>
</dbReference>
<dbReference type="Gene3D" id="1.10.510.10">
    <property type="entry name" value="Transferase(Phosphotransferase) domain 1"/>
    <property type="match status" value="1"/>
</dbReference>
<dbReference type="InterPro" id="IPR053243">
    <property type="entry name" value="SJ_maturation_regulator"/>
</dbReference>
<evidence type="ECO:0000313" key="12">
    <source>
        <dbReference type="Proteomes" id="UP001174909"/>
    </source>
</evidence>
<keyword evidence="2" id="KW-0677">Repeat</keyword>
<dbReference type="InterPro" id="IPR001245">
    <property type="entry name" value="Ser-Thr/Tyr_kinase_cat_dom"/>
</dbReference>
<dbReference type="PANTHER" id="PTHR47653:SF1">
    <property type="entry name" value="DELETED IN MALIGNANT BRAIN TUMORS 1 PROTEIN"/>
    <property type="match status" value="1"/>
</dbReference>
<evidence type="ECO:0000313" key="11">
    <source>
        <dbReference type="EMBL" id="CAI8031472.1"/>
    </source>
</evidence>
<dbReference type="Gene3D" id="1.10.2000.10">
    <property type="entry name" value="Frizzled cysteine-rich domain"/>
    <property type="match status" value="1"/>
</dbReference>
<name>A0AA35SLX6_GEOBA</name>
<dbReference type="SUPFAM" id="SSF63501">
    <property type="entry name" value="Frizzled cysteine-rich domain"/>
    <property type="match status" value="1"/>
</dbReference>
<evidence type="ECO:0000259" key="8">
    <source>
        <dbReference type="PROSITE" id="PS50011"/>
    </source>
</evidence>
<feature type="non-terminal residue" evidence="11">
    <location>
        <position position="1"/>
    </location>
</feature>
<dbReference type="GO" id="GO:0045217">
    <property type="term" value="P:cell-cell junction maintenance"/>
    <property type="evidence" value="ECO:0007669"/>
    <property type="project" value="TreeGrafter"/>
</dbReference>
<sequence>ACVDITSGKGLATFLRTSPKMRGLYGFTVVPLLLALFVGHNTFVTAQQCSEDGEVRLVGGENVNQSGVRGRVEICINHQWGTVCSDDWGLLEARVTCRQMGFDYAVPIAEYGGGSGKIHSFSCVGDETHLGNCSGDMDITYCGHSEDAGAMCSDFAECNETGVRLVDGVTPDDGRVEICLGGVWGSVCDDTWDIRDVRVVCRQLGYNGTSIPLLSYPVISSNGSLFYHLDEVDCTGDETLLSDCEHGGLGIHDCRVRFEEAGVICNATVECNETGVRLVDGVTPDDGRVEICLSRVWGSVCDDLWDVRDARVVCRQLGYYGISFPLQSHPVRMNDSILFYHLDDVECRGNENMLSDCGHEGIGVHNCFVRFEEAGVICSDAVIIDGPKGVEDSLVFMGQVTCRGSEKYLNECIPDIMPLAGGGCSRAAISCGKSSNQPKCTRNDSVLLSDVYKSYGECSVYKWETAVCEGVVRRGIDSVYARSRLGDQSTIAQLLNESIKDVERLIADHADSCVDQVFRALCNFYLPPCGNATHPVPPSSICQTECEMVLQNCQTTWDAVMLAFKTVDPIPDCNDTSRLLFPVPNCCTGAGLGNFDQEDVERFVEESLKMSRFKHAHVMGLIGVCLDAGSAPFIIMPYMANGSLLKYLKRERKNVVLLEETDEDEVKEVRKRLMVMCLQIASGMEYLASNKIDTHFQIKITDFGLSEDVFERNYFRQDSGCGEVVKLPVKWMAPESLNDRHFSEKSDVWSYGVTMWEVFSGGKAPYPATDLLTLMQSLEQGHPMPQPYNAACSEEIFGIMGQCWQMEPRDRPTFKEICSTLSKFIECEAGYLQFGFSPFTDGGEGGGGEVEGGEEGRRNNEDEKEEKEKEFI</sequence>
<dbReference type="EMBL" id="CASHTH010002539">
    <property type="protein sequence ID" value="CAI8031472.1"/>
    <property type="molecule type" value="Genomic_DNA"/>
</dbReference>
<feature type="domain" description="FZ" evidence="9">
    <location>
        <begin position="453"/>
        <end position="590"/>
    </location>
</feature>
<evidence type="ECO:0000256" key="5">
    <source>
        <dbReference type="PROSITE-ProRule" id="PRU00196"/>
    </source>
</evidence>
<dbReference type="Pfam" id="PF00530">
    <property type="entry name" value="SRCR"/>
    <property type="match status" value="3"/>
</dbReference>
<keyword evidence="7" id="KW-0812">Transmembrane</keyword>
<feature type="domain" description="SRCR" evidence="10">
    <location>
        <begin position="276"/>
        <end position="379"/>
    </location>
</feature>
<evidence type="ECO:0000256" key="1">
    <source>
        <dbReference type="ARBA" id="ARBA00022729"/>
    </source>
</evidence>
<evidence type="ECO:0000256" key="6">
    <source>
        <dbReference type="SAM" id="MobiDB-lite"/>
    </source>
</evidence>
<keyword evidence="4" id="KW-0325">Glycoprotein</keyword>
<dbReference type="PRINTS" id="PR00258">
    <property type="entry name" value="SPERACTRCPTR"/>
</dbReference>
<keyword evidence="7" id="KW-0472">Membrane</keyword>
<dbReference type="GO" id="GO:0004672">
    <property type="term" value="F:protein kinase activity"/>
    <property type="evidence" value="ECO:0007669"/>
    <property type="project" value="InterPro"/>
</dbReference>
<organism evidence="11 12">
    <name type="scientific">Geodia barretti</name>
    <name type="common">Barrett's horny sponge</name>
    <dbReference type="NCBI Taxonomy" id="519541"/>
    <lineage>
        <taxon>Eukaryota</taxon>
        <taxon>Metazoa</taxon>
        <taxon>Porifera</taxon>
        <taxon>Demospongiae</taxon>
        <taxon>Heteroscleromorpha</taxon>
        <taxon>Tetractinellida</taxon>
        <taxon>Astrophorina</taxon>
        <taxon>Geodiidae</taxon>
        <taxon>Geodia</taxon>
    </lineage>
</organism>
<dbReference type="GO" id="GO:0016020">
    <property type="term" value="C:membrane"/>
    <property type="evidence" value="ECO:0007669"/>
    <property type="project" value="InterPro"/>
</dbReference>
<protein>
    <submittedName>
        <fullName evidence="11">Deleted in malignant brain tumors 1 protein</fullName>
    </submittedName>
</protein>
<feature type="transmembrane region" description="Helical" evidence="7">
    <location>
        <begin position="24"/>
        <end position="43"/>
    </location>
</feature>
<dbReference type="PROSITE" id="PS50287">
    <property type="entry name" value="SRCR_2"/>
    <property type="match status" value="3"/>
</dbReference>
<dbReference type="InterPro" id="IPR036790">
    <property type="entry name" value="Frizzled_dom_sf"/>
</dbReference>
<evidence type="ECO:0000256" key="3">
    <source>
        <dbReference type="ARBA" id="ARBA00023157"/>
    </source>
</evidence>
<feature type="compositionally biased region" description="Basic and acidic residues" evidence="6">
    <location>
        <begin position="854"/>
        <end position="872"/>
    </location>
</feature>
<evidence type="ECO:0000256" key="4">
    <source>
        <dbReference type="ARBA" id="ARBA00023180"/>
    </source>
</evidence>
<keyword evidence="12" id="KW-1185">Reference proteome</keyword>
<keyword evidence="3 5" id="KW-1015">Disulfide bond</keyword>
<feature type="domain" description="SRCR" evidence="10">
    <location>
        <begin position="163"/>
        <end position="266"/>
    </location>
</feature>
<feature type="domain" description="SRCR" evidence="10">
    <location>
        <begin position="55"/>
        <end position="153"/>
    </location>
</feature>
<evidence type="ECO:0000259" key="10">
    <source>
        <dbReference type="PROSITE" id="PS50287"/>
    </source>
</evidence>
<dbReference type="InterPro" id="IPR011009">
    <property type="entry name" value="Kinase-like_dom_sf"/>
</dbReference>
<evidence type="ECO:0000259" key="9">
    <source>
        <dbReference type="PROSITE" id="PS50038"/>
    </source>
</evidence>
<feature type="disulfide bond" evidence="5">
    <location>
        <begin position="123"/>
        <end position="133"/>
    </location>
</feature>
<accession>A0AA35SLX6</accession>
<dbReference type="PANTHER" id="PTHR47653">
    <property type="entry name" value="PROTEIN BARK BEETLE"/>
    <property type="match status" value="1"/>
</dbReference>
<keyword evidence="7" id="KW-1133">Transmembrane helix</keyword>
<dbReference type="Gene3D" id="3.10.250.10">
    <property type="entry name" value="SRCR-like domain"/>
    <property type="match status" value="3"/>
</dbReference>
<dbReference type="FunFam" id="3.10.250.10:FF:000001">
    <property type="entry name" value="Lysyl oxidase 4 isoform X1"/>
    <property type="match status" value="3"/>
</dbReference>
<dbReference type="PRINTS" id="PR00109">
    <property type="entry name" value="TYRKINASE"/>
</dbReference>
<comment type="caution">
    <text evidence="11">The sequence shown here is derived from an EMBL/GenBank/DDBJ whole genome shotgun (WGS) entry which is preliminary data.</text>
</comment>
<evidence type="ECO:0000256" key="7">
    <source>
        <dbReference type="SAM" id="Phobius"/>
    </source>
</evidence>
<dbReference type="InterPro" id="IPR000719">
    <property type="entry name" value="Prot_kinase_dom"/>
</dbReference>
<dbReference type="PROSITE" id="PS50038">
    <property type="entry name" value="FZ"/>
    <property type="match status" value="1"/>
</dbReference>
<dbReference type="Pfam" id="PF07714">
    <property type="entry name" value="PK_Tyr_Ser-Thr"/>
    <property type="match status" value="1"/>
</dbReference>
<reference evidence="11" key="1">
    <citation type="submission" date="2023-03" db="EMBL/GenBank/DDBJ databases">
        <authorList>
            <person name="Steffen K."/>
            <person name="Cardenas P."/>
        </authorList>
    </citation>
    <scope>NUCLEOTIDE SEQUENCE</scope>
</reference>
<keyword evidence="1" id="KW-0732">Signal</keyword>
<dbReference type="CDD" id="cd00192">
    <property type="entry name" value="PTKc"/>
    <property type="match status" value="1"/>
</dbReference>